<keyword evidence="2" id="KW-1185">Reference proteome</keyword>
<comment type="caution">
    <text evidence="1">The sequence shown here is derived from an EMBL/GenBank/DDBJ whole genome shotgun (WGS) entry which is preliminary data.</text>
</comment>
<accession>A0A840Z220</accession>
<reference evidence="1 2" key="1">
    <citation type="submission" date="2020-08" db="EMBL/GenBank/DDBJ databases">
        <title>Genomic Encyclopedia of Type Strains, Phase IV (KMG-IV): sequencing the most valuable type-strain genomes for metagenomic binning, comparative biology and taxonomic classification.</title>
        <authorList>
            <person name="Goeker M."/>
        </authorList>
    </citation>
    <scope>NUCLEOTIDE SEQUENCE [LARGE SCALE GENOMIC DNA]</scope>
    <source>
        <strain evidence="1 2">DSM 27203</strain>
    </source>
</reference>
<evidence type="ECO:0000313" key="1">
    <source>
        <dbReference type="EMBL" id="MBB5720181.1"/>
    </source>
</evidence>
<dbReference type="Proteomes" id="UP000554342">
    <property type="component" value="Unassembled WGS sequence"/>
</dbReference>
<organism evidence="1 2">
    <name type="scientific">Stakelama sediminis</name>
    <dbReference type="NCBI Taxonomy" id="463200"/>
    <lineage>
        <taxon>Bacteria</taxon>
        <taxon>Pseudomonadati</taxon>
        <taxon>Pseudomonadota</taxon>
        <taxon>Alphaproteobacteria</taxon>
        <taxon>Sphingomonadales</taxon>
        <taxon>Sphingomonadaceae</taxon>
        <taxon>Stakelama</taxon>
    </lineage>
</organism>
<dbReference type="Gene3D" id="1.10.620.20">
    <property type="entry name" value="Ribonucleotide Reductase, subunit A"/>
    <property type="match status" value="1"/>
</dbReference>
<name>A0A840Z220_9SPHN</name>
<dbReference type="InterPro" id="IPR009078">
    <property type="entry name" value="Ferritin-like_SF"/>
</dbReference>
<dbReference type="AlphaFoldDB" id="A0A840Z220"/>
<evidence type="ECO:0008006" key="3">
    <source>
        <dbReference type="Google" id="ProtNLM"/>
    </source>
</evidence>
<dbReference type="GO" id="GO:0016491">
    <property type="term" value="F:oxidoreductase activity"/>
    <property type="evidence" value="ECO:0007669"/>
    <property type="project" value="InterPro"/>
</dbReference>
<sequence>MMETVRDNNIAEIPSWLGDKTPDDIYRSPLEIAWTFDYLMSGDKIEDLYRRAKQDQWNSDERLPWDLTIDPSRPMMNDEQDIYHRMPFFKKLSKSQQERFTAHSTAQMLSQFLHGEQGALMTAACITHSVPDATAKLYAATQTMDEARHVEVFAKYCDKVAMVYPMSGWLKQLIDATLKADRYEKIMIGMNMIVEGLALGAFNNMYRSTQCELLKQLTFNVMRDESRHVSFGHAYLAPVIAGLPEDEVEDLADFAFEAVRILAFAGTAGTIASRVDPGFMLVLENCEIDADDFFAGLREAEQLGITRQLPPGQIHSLEHLMLPALARVGLLTQRVRARYEEAGIPISEDPRILHAMEGGHPVAA</sequence>
<dbReference type="InterPro" id="IPR012348">
    <property type="entry name" value="RNR-like"/>
</dbReference>
<proteinExistence type="predicted"/>
<dbReference type="Pfam" id="PF11583">
    <property type="entry name" value="AurF"/>
    <property type="match status" value="1"/>
</dbReference>
<protein>
    <recommendedName>
        <fullName evidence="3">Ferritin-like domain-containing protein</fullName>
    </recommendedName>
</protein>
<dbReference type="InterPro" id="IPR025859">
    <property type="entry name" value="AurF/CmlI"/>
</dbReference>
<evidence type="ECO:0000313" key="2">
    <source>
        <dbReference type="Proteomes" id="UP000554342"/>
    </source>
</evidence>
<dbReference type="CDD" id="cd00657">
    <property type="entry name" value="Ferritin_like"/>
    <property type="match status" value="1"/>
</dbReference>
<dbReference type="SUPFAM" id="SSF47240">
    <property type="entry name" value="Ferritin-like"/>
    <property type="match status" value="1"/>
</dbReference>
<dbReference type="EMBL" id="JACIJI010000009">
    <property type="protein sequence ID" value="MBB5720181.1"/>
    <property type="molecule type" value="Genomic_DNA"/>
</dbReference>
<gene>
    <name evidence="1" type="ORF">FHR23_003143</name>
</gene>